<dbReference type="Pfam" id="PF01965">
    <property type="entry name" value="DJ-1_PfpI"/>
    <property type="match status" value="1"/>
</dbReference>
<evidence type="ECO:0000256" key="2">
    <source>
        <dbReference type="ARBA" id="ARBA00023163"/>
    </source>
</evidence>
<dbReference type="Gene3D" id="3.40.50.880">
    <property type="match status" value="1"/>
</dbReference>
<dbReference type="SUPFAM" id="SSF46689">
    <property type="entry name" value="Homeodomain-like"/>
    <property type="match status" value="2"/>
</dbReference>
<dbReference type="SUPFAM" id="SSF52317">
    <property type="entry name" value="Class I glutamine amidotransferase-like"/>
    <property type="match status" value="1"/>
</dbReference>
<dbReference type="RefSeq" id="WP_344310151.1">
    <property type="nucleotide sequence ID" value="NZ_BAAANY010000009.1"/>
</dbReference>
<dbReference type="InterPro" id="IPR009057">
    <property type="entry name" value="Homeodomain-like_sf"/>
</dbReference>
<reference evidence="5" key="1">
    <citation type="journal article" date="2019" name="Int. J. Syst. Evol. Microbiol.">
        <title>The Global Catalogue of Microorganisms (GCM) 10K type strain sequencing project: providing services to taxonomists for standard genome sequencing and annotation.</title>
        <authorList>
            <consortium name="The Broad Institute Genomics Platform"/>
            <consortium name="The Broad Institute Genome Sequencing Center for Infectious Disease"/>
            <person name="Wu L."/>
            <person name="Ma J."/>
        </authorList>
    </citation>
    <scope>NUCLEOTIDE SEQUENCE [LARGE SCALE GENOMIC DNA]</scope>
    <source>
        <strain evidence="5">JCM 14718</strain>
    </source>
</reference>
<name>A0ABP4SMS6_9ACTN</name>
<organism evidence="4 5">
    <name type="scientific">Fodinicola feengrottensis</name>
    <dbReference type="NCBI Taxonomy" id="435914"/>
    <lineage>
        <taxon>Bacteria</taxon>
        <taxon>Bacillati</taxon>
        <taxon>Actinomycetota</taxon>
        <taxon>Actinomycetes</taxon>
        <taxon>Mycobacteriales</taxon>
        <taxon>Fodinicola</taxon>
    </lineage>
</organism>
<dbReference type="Gene3D" id="1.10.10.60">
    <property type="entry name" value="Homeodomain-like"/>
    <property type="match status" value="1"/>
</dbReference>
<keyword evidence="1" id="KW-0805">Transcription regulation</keyword>
<evidence type="ECO:0000259" key="3">
    <source>
        <dbReference type="PROSITE" id="PS01124"/>
    </source>
</evidence>
<dbReference type="Proteomes" id="UP001500618">
    <property type="component" value="Unassembled WGS sequence"/>
</dbReference>
<gene>
    <name evidence="4" type="ORF">GCM10009765_25850</name>
</gene>
<evidence type="ECO:0000256" key="1">
    <source>
        <dbReference type="ARBA" id="ARBA00023015"/>
    </source>
</evidence>
<keyword evidence="5" id="KW-1185">Reference proteome</keyword>
<dbReference type="PANTHER" id="PTHR43130:SF3">
    <property type="entry name" value="HTH-TYPE TRANSCRIPTIONAL REGULATOR RV1931C"/>
    <property type="match status" value="1"/>
</dbReference>
<evidence type="ECO:0000313" key="5">
    <source>
        <dbReference type="Proteomes" id="UP001500618"/>
    </source>
</evidence>
<dbReference type="InterPro" id="IPR052158">
    <property type="entry name" value="INH-QAR"/>
</dbReference>
<protein>
    <submittedName>
        <fullName evidence="4">Helix-turn-helix domain-containing protein</fullName>
    </submittedName>
</protein>
<comment type="caution">
    <text evidence="4">The sequence shown here is derived from an EMBL/GenBank/DDBJ whole genome shotgun (WGS) entry which is preliminary data.</text>
</comment>
<keyword evidence="2" id="KW-0804">Transcription</keyword>
<dbReference type="InterPro" id="IPR029062">
    <property type="entry name" value="Class_I_gatase-like"/>
</dbReference>
<dbReference type="CDD" id="cd03137">
    <property type="entry name" value="GATase1_AraC_1"/>
    <property type="match status" value="1"/>
</dbReference>
<dbReference type="InterPro" id="IPR002818">
    <property type="entry name" value="DJ-1/PfpI"/>
</dbReference>
<proteinExistence type="predicted"/>
<dbReference type="EMBL" id="BAAANY010000009">
    <property type="protein sequence ID" value="GAA1675362.1"/>
    <property type="molecule type" value="Genomic_DNA"/>
</dbReference>
<dbReference type="PANTHER" id="PTHR43130">
    <property type="entry name" value="ARAC-FAMILY TRANSCRIPTIONAL REGULATOR"/>
    <property type="match status" value="1"/>
</dbReference>
<dbReference type="Pfam" id="PF12833">
    <property type="entry name" value="HTH_18"/>
    <property type="match status" value="1"/>
</dbReference>
<dbReference type="PROSITE" id="PS01124">
    <property type="entry name" value="HTH_ARAC_FAMILY_2"/>
    <property type="match status" value="1"/>
</dbReference>
<accession>A0ABP4SMS6</accession>
<sequence length="327" mass="35341">MAVFSFPDRHRVAVLVRHGLLPIELGIVHRLFGQARSAAGEPLYEVVTCSPTPGQVCTDADFTITVTHGPEALAEAETVVVPAATADYEPRGSLSPELSTALKTIRPGARIASICTGAYVLAAAGLLDGRPATTHWRSADQFQLLYPQVKLDPDVLYTDDGDILTSAGVASGIDLCLHMIRSDHGTAVANAVARGTVVPPHREGGQAQYVHRPVPEPQVSSTGTARGWALNHLHRPLTLLELAKKESMSVRTFTRRFREEVGISPVQWLTQQRVERARHLLEETDLSVDRIAADAGFGTAASLRQHLQTALGVSPSAYRSTFRLVRS</sequence>
<dbReference type="InterPro" id="IPR018060">
    <property type="entry name" value="HTH_AraC"/>
</dbReference>
<feature type="domain" description="HTH araC/xylS-type" evidence="3">
    <location>
        <begin position="223"/>
        <end position="321"/>
    </location>
</feature>
<evidence type="ECO:0000313" key="4">
    <source>
        <dbReference type="EMBL" id="GAA1675362.1"/>
    </source>
</evidence>
<dbReference type="SMART" id="SM00342">
    <property type="entry name" value="HTH_ARAC"/>
    <property type="match status" value="1"/>
</dbReference>